<dbReference type="Pfam" id="PF00702">
    <property type="entry name" value="Hydrolase"/>
    <property type="match status" value="1"/>
</dbReference>
<dbReference type="Gene3D" id="3.40.50.1000">
    <property type="entry name" value="HAD superfamily/HAD-like"/>
    <property type="match status" value="1"/>
</dbReference>
<organism evidence="1 2">
    <name type="scientific">Parasitella parasitica</name>
    <dbReference type="NCBI Taxonomy" id="35722"/>
    <lineage>
        <taxon>Eukaryota</taxon>
        <taxon>Fungi</taxon>
        <taxon>Fungi incertae sedis</taxon>
        <taxon>Mucoromycota</taxon>
        <taxon>Mucoromycotina</taxon>
        <taxon>Mucoromycetes</taxon>
        <taxon>Mucorales</taxon>
        <taxon>Mucorineae</taxon>
        <taxon>Mucoraceae</taxon>
        <taxon>Parasitella</taxon>
    </lineage>
</organism>
<dbReference type="OrthoDB" id="40579at2759"/>
<dbReference type="SFLD" id="SFLDG01135">
    <property type="entry name" value="C1.5.6:_HAD__Beta-PGM__Phospha"/>
    <property type="match status" value="1"/>
</dbReference>
<dbReference type="PANTHER" id="PTHR43481">
    <property type="entry name" value="FRUCTOSE-1-PHOSPHATE PHOSPHATASE"/>
    <property type="match status" value="1"/>
</dbReference>
<dbReference type="GO" id="GO:0050308">
    <property type="term" value="F:sugar-phosphatase activity"/>
    <property type="evidence" value="ECO:0007669"/>
    <property type="project" value="TreeGrafter"/>
</dbReference>
<dbReference type="InterPro" id="IPR051806">
    <property type="entry name" value="HAD-like_SPP"/>
</dbReference>
<protein>
    <recommendedName>
        <fullName evidence="3">Glycerol-1-phosphatase</fullName>
    </recommendedName>
</protein>
<reference evidence="1 2" key="1">
    <citation type="submission" date="2014-09" db="EMBL/GenBank/DDBJ databases">
        <authorList>
            <person name="Ellenberger Sabrina"/>
        </authorList>
    </citation>
    <scope>NUCLEOTIDE SEQUENCE [LARGE SCALE GENOMIC DNA]</scope>
    <source>
        <strain evidence="1 2">CBS 412.66</strain>
    </source>
</reference>
<dbReference type="PANTHER" id="PTHR43481:SF4">
    <property type="entry name" value="GLYCEROL-1-PHOSPHATE PHOSPHOHYDROLASE 1-RELATED"/>
    <property type="match status" value="1"/>
</dbReference>
<dbReference type="Proteomes" id="UP000054107">
    <property type="component" value="Unassembled WGS sequence"/>
</dbReference>
<dbReference type="SUPFAM" id="SSF56784">
    <property type="entry name" value="HAD-like"/>
    <property type="match status" value="1"/>
</dbReference>
<dbReference type="CDD" id="cd07527">
    <property type="entry name" value="HAD_ScGPP-like"/>
    <property type="match status" value="1"/>
</dbReference>
<dbReference type="InterPro" id="IPR023214">
    <property type="entry name" value="HAD_sf"/>
</dbReference>
<dbReference type="AlphaFoldDB" id="A0A0B7N8S6"/>
<dbReference type="InterPro" id="IPR023198">
    <property type="entry name" value="PGP-like_dom2"/>
</dbReference>
<dbReference type="EMBL" id="LN726961">
    <property type="protein sequence ID" value="CEP11823.1"/>
    <property type="molecule type" value="Genomic_DNA"/>
</dbReference>
<gene>
    <name evidence="1" type="primary">PARPA_05712.1 scaffold 19499</name>
</gene>
<evidence type="ECO:0000313" key="2">
    <source>
        <dbReference type="Proteomes" id="UP000054107"/>
    </source>
</evidence>
<dbReference type="InterPro" id="IPR036412">
    <property type="entry name" value="HAD-like_sf"/>
</dbReference>
<evidence type="ECO:0008006" key="3">
    <source>
        <dbReference type="Google" id="ProtNLM"/>
    </source>
</evidence>
<name>A0A0B7N8S6_9FUNG</name>
<dbReference type="SFLD" id="SFLDS00003">
    <property type="entry name" value="Haloacid_Dehalogenase"/>
    <property type="match status" value="1"/>
</dbReference>
<dbReference type="Gene3D" id="1.10.150.240">
    <property type="entry name" value="Putative phosphatase, domain 2"/>
    <property type="match status" value="1"/>
</dbReference>
<dbReference type="NCBIfam" id="TIGR01509">
    <property type="entry name" value="HAD-SF-IA-v3"/>
    <property type="match status" value="1"/>
</dbReference>
<accession>A0A0B7N8S6</accession>
<dbReference type="SFLD" id="SFLDG01129">
    <property type="entry name" value="C1.5:_HAD__Beta-PGM__Phosphata"/>
    <property type="match status" value="1"/>
</dbReference>
<dbReference type="InterPro" id="IPR006439">
    <property type="entry name" value="HAD-SF_hydro_IA"/>
</dbReference>
<proteinExistence type="predicted"/>
<keyword evidence="2" id="KW-1185">Reference proteome</keyword>
<sequence length="227" mass="24831">MASPPSTKYLRAKAFVFDLDGTLIDTIPLVEKFWHQFAFENGLDGKKIIATSHGVRTIETMAKWTPDKATPAHADDFEKRLAENSEGVTLLPGISTLLQKIPHGKWGICTGGNEYMARKRLEQCDIQPPKAMVCGDMVSQGKPHPECYTRVIQELGFEPKDVIVFEDASAGVKAAVDAGAQVVACTTTHSVEQLKDAGAHYVVKLLTDVDFTNLPDGSFEVEVKNTL</sequence>
<dbReference type="STRING" id="35722.A0A0B7N8S6"/>
<evidence type="ECO:0000313" key="1">
    <source>
        <dbReference type="EMBL" id="CEP11823.1"/>
    </source>
</evidence>